<dbReference type="AlphaFoldDB" id="A0A0H2RHL2"/>
<dbReference type="FunCoup" id="A0A0H2RHL2">
    <property type="interactions" value="165"/>
</dbReference>
<proteinExistence type="inferred from homology"/>
<dbReference type="InterPro" id="IPR002347">
    <property type="entry name" value="SDR_fam"/>
</dbReference>
<keyword evidence="5" id="KW-1185">Reference proteome</keyword>
<evidence type="ECO:0000256" key="3">
    <source>
        <dbReference type="ARBA" id="ARBA00023002"/>
    </source>
</evidence>
<dbReference type="Gene3D" id="3.40.50.720">
    <property type="entry name" value="NAD(P)-binding Rossmann-like Domain"/>
    <property type="match status" value="1"/>
</dbReference>
<dbReference type="STRING" id="27342.A0A0H2RHL2"/>
<dbReference type="OrthoDB" id="191139at2759"/>
<dbReference type="PRINTS" id="PR00081">
    <property type="entry name" value="GDHRDH"/>
</dbReference>
<protein>
    <submittedName>
        <fullName evidence="4">NAD-P-binding protein</fullName>
    </submittedName>
</protein>
<dbReference type="SUPFAM" id="SSF51735">
    <property type="entry name" value="NAD(P)-binding Rossmann-fold domains"/>
    <property type="match status" value="1"/>
</dbReference>
<dbReference type="PANTHER" id="PTHR24320">
    <property type="entry name" value="RETINOL DEHYDROGENASE"/>
    <property type="match status" value="1"/>
</dbReference>
<dbReference type="PANTHER" id="PTHR24320:SF236">
    <property type="entry name" value="SHORT-CHAIN DEHYDROGENASE-RELATED"/>
    <property type="match status" value="1"/>
</dbReference>
<dbReference type="InParanoid" id="A0A0H2RHL2"/>
<organism evidence="4 5">
    <name type="scientific">Schizopora paradoxa</name>
    <dbReference type="NCBI Taxonomy" id="27342"/>
    <lineage>
        <taxon>Eukaryota</taxon>
        <taxon>Fungi</taxon>
        <taxon>Dikarya</taxon>
        <taxon>Basidiomycota</taxon>
        <taxon>Agaricomycotina</taxon>
        <taxon>Agaricomycetes</taxon>
        <taxon>Hymenochaetales</taxon>
        <taxon>Schizoporaceae</taxon>
        <taxon>Schizopora</taxon>
    </lineage>
</organism>
<gene>
    <name evidence="4" type="ORF">SCHPADRAFT_931447</name>
</gene>
<name>A0A0H2RHL2_9AGAM</name>
<keyword evidence="3" id="KW-0560">Oxidoreductase</keyword>
<evidence type="ECO:0000256" key="2">
    <source>
        <dbReference type="ARBA" id="ARBA00022857"/>
    </source>
</evidence>
<dbReference type="GO" id="GO:0016491">
    <property type="term" value="F:oxidoreductase activity"/>
    <property type="evidence" value="ECO:0007669"/>
    <property type="project" value="UniProtKB-KW"/>
</dbReference>
<evidence type="ECO:0000313" key="4">
    <source>
        <dbReference type="EMBL" id="KLO08983.1"/>
    </source>
</evidence>
<dbReference type="EMBL" id="KQ086070">
    <property type="protein sequence ID" value="KLO08983.1"/>
    <property type="molecule type" value="Genomic_DNA"/>
</dbReference>
<reference evidence="4 5" key="1">
    <citation type="submission" date="2015-04" db="EMBL/GenBank/DDBJ databases">
        <title>Complete genome sequence of Schizopora paradoxa KUC8140, a cosmopolitan wood degrader in East Asia.</title>
        <authorList>
            <consortium name="DOE Joint Genome Institute"/>
            <person name="Min B."/>
            <person name="Park H."/>
            <person name="Jang Y."/>
            <person name="Kim J.-J."/>
            <person name="Kim K.H."/>
            <person name="Pangilinan J."/>
            <person name="Lipzen A."/>
            <person name="Riley R."/>
            <person name="Grigoriev I.V."/>
            <person name="Spatafora J.W."/>
            <person name="Choi I.-G."/>
        </authorList>
    </citation>
    <scope>NUCLEOTIDE SEQUENCE [LARGE SCALE GENOMIC DNA]</scope>
    <source>
        <strain evidence="4 5">KUC8140</strain>
    </source>
</reference>
<comment type="similarity">
    <text evidence="1">Belongs to the short-chain dehydrogenases/reductases (SDR) family.</text>
</comment>
<dbReference type="InterPro" id="IPR036291">
    <property type="entry name" value="NAD(P)-bd_dom_sf"/>
</dbReference>
<sequence>MTDSMFWKLGQVWNQSWFIPKPAYTPKDIPDLTGKVMIVTGGNTGIGKETIKALLPKNAKVYMASRSRSKAEAAIEELEKETGKKAIFLELDLADLASVKRAAEAFQSQEKELHVLFNNGGVMIPDMKELTKQGYDLQFGTNVLGHHYFTTLLLPTLLSTVKSSPPGTVRVITTSSSGSFLYPNADIVYETLKPGKARDKMGDQTLYLQSKLGNTLVSREFARRYSSEGIASIALNPGNISSDLQRTTPLPLLLFLRAFMLYPTPMGALTQLYAGTAPDAAEHNGKFLIPWGRVGNHSKASNSPENALRLWEWLEAQVKSFEESS</sequence>
<accession>A0A0H2RHL2</accession>
<evidence type="ECO:0000256" key="1">
    <source>
        <dbReference type="ARBA" id="ARBA00006484"/>
    </source>
</evidence>
<dbReference type="Proteomes" id="UP000053477">
    <property type="component" value="Unassembled WGS sequence"/>
</dbReference>
<dbReference type="Pfam" id="PF00106">
    <property type="entry name" value="adh_short"/>
    <property type="match status" value="1"/>
</dbReference>
<keyword evidence="2" id="KW-0521">NADP</keyword>
<evidence type="ECO:0000313" key="5">
    <source>
        <dbReference type="Proteomes" id="UP000053477"/>
    </source>
</evidence>